<dbReference type="GO" id="GO:0005737">
    <property type="term" value="C:cytoplasm"/>
    <property type="evidence" value="ECO:0007669"/>
    <property type="project" value="TreeGrafter"/>
</dbReference>
<dbReference type="Proteomes" id="UP000019132">
    <property type="component" value="Unassembled WGS sequence"/>
</dbReference>
<dbReference type="GO" id="GO:0071204">
    <property type="term" value="C:histone pre-mRNA 3'end processing complex"/>
    <property type="evidence" value="ECO:0007669"/>
    <property type="project" value="TreeGrafter"/>
</dbReference>
<dbReference type="InterPro" id="IPR026502">
    <property type="entry name" value="SLBP1/SLBP2"/>
</dbReference>
<dbReference type="PANTHER" id="PTHR17408:SF0">
    <property type="entry name" value="HISTONE RNA HAIRPIN-BINDING PROTEIN"/>
    <property type="match status" value="1"/>
</dbReference>
<evidence type="ECO:0000259" key="4">
    <source>
        <dbReference type="Pfam" id="PF15247"/>
    </source>
</evidence>
<comment type="similarity">
    <text evidence="1">Belongs to the SLBP family.</text>
</comment>
<dbReference type="EMBL" id="GL376604">
    <property type="status" value="NOT_ANNOTATED_CDS"/>
    <property type="molecule type" value="Genomic_DNA"/>
</dbReference>
<dbReference type="eggNOG" id="KOG3934">
    <property type="taxonomic scope" value="Eukaryota"/>
</dbReference>
<feature type="compositionally biased region" description="Acidic residues" evidence="3">
    <location>
        <begin position="189"/>
        <end position="205"/>
    </location>
</feature>
<keyword evidence="2" id="KW-0694">RNA-binding</keyword>
<dbReference type="Gene3D" id="1.10.8.1120">
    <property type="entry name" value="Histone RNA hairpin-binding protein RNA-binding domain"/>
    <property type="match status" value="1"/>
</dbReference>
<name>K3WMX8_GLOUD</name>
<dbReference type="EnsemblProtists" id="PYU1_T006320">
    <property type="protein sequence ID" value="PYU1_T006320"/>
    <property type="gene ID" value="PYU1_G006308"/>
</dbReference>
<accession>K3WMX8</accession>
<dbReference type="VEuPathDB" id="FungiDB:PYU1_G006308"/>
<keyword evidence="6" id="KW-1185">Reference proteome</keyword>
<dbReference type="GO" id="GO:0071207">
    <property type="term" value="F:histone pre-mRNA stem-loop binding"/>
    <property type="evidence" value="ECO:0007669"/>
    <property type="project" value="TreeGrafter"/>
</dbReference>
<feature type="region of interest" description="Disordered" evidence="3">
    <location>
        <begin position="137"/>
        <end position="205"/>
    </location>
</feature>
<sequence>MALSQHNARRGERDTPTPHERRAPPQSESNAPTSFTSIAAGAAQNGVKLLSEERETDPHRLAQRQKQIDYGKNTIGYDRYCAAVPRQQRRKLVHPMTPDKTLNVGKKTFDAMVRKWRQALHKYDPPELQNVTEEVPSAASAAMTTTASVSSVAAAADEDSDMADLGPERRPHLVMSATDTPLSRSIYENFDEGDMDDDDDDDDLL</sequence>
<dbReference type="STRING" id="431595.K3WMX8"/>
<evidence type="ECO:0000256" key="1">
    <source>
        <dbReference type="ARBA" id="ARBA00006151"/>
    </source>
</evidence>
<dbReference type="InterPro" id="IPR029344">
    <property type="entry name" value="SLBP_RNA_bind"/>
</dbReference>
<proteinExistence type="inferred from homology"/>
<dbReference type="OMA" id="DKTRRIG"/>
<feature type="compositionally biased region" description="Low complexity" evidence="3">
    <location>
        <begin position="137"/>
        <end position="155"/>
    </location>
</feature>
<evidence type="ECO:0000256" key="2">
    <source>
        <dbReference type="ARBA" id="ARBA00022884"/>
    </source>
</evidence>
<feature type="region of interest" description="Disordered" evidence="3">
    <location>
        <begin position="1"/>
        <end position="34"/>
    </location>
</feature>
<protein>
    <recommendedName>
        <fullName evidence="4">Histone RNA hairpin-binding protein RNA-binding domain-containing protein</fullName>
    </recommendedName>
</protein>
<evidence type="ECO:0000256" key="3">
    <source>
        <dbReference type="SAM" id="MobiDB-lite"/>
    </source>
</evidence>
<organism evidence="5 6">
    <name type="scientific">Globisporangium ultimum (strain ATCC 200006 / CBS 805.95 / DAOM BR144)</name>
    <name type="common">Pythium ultimum</name>
    <dbReference type="NCBI Taxonomy" id="431595"/>
    <lineage>
        <taxon>Eukaryota</taxon>
        <taxon>Sar</taxon>
        <taxon>Stramenopiles</taxon>
        <taxon>Oomycota</taxon>
        <taxon>Peronosporomycetes</taxon>
        <taxon>Pythiales</taxon>
        <taxon>Pythiaceae</taxon>
        <taxon>Globisporangium</taxon>
    </lineage>
</organism>
<reference evidence="6" key="1">
    <citation type="journal article" date="2010" name="Genome Biol.">
        <title>Genome sequence of the necrotrophic plant pathogen Pythium ultimum reveals original pathogenicity mechanisms and effector repertoire.</title>
        <authorList>
            <person name="Levesque C.A."/>
            <person name="Brouwer H."/>
            <person name="Cano L."/>
            <person name="Hamilton J.P."/>
            <person name="Holt C."/>
            <person name="Huitema E."/>
            <person name="Raffaele S."/>
            <person name="Robideau G.P."/>
            <person name="Thines M."/>
            <person name="Win J."/>
            <person name="Zerillo M.M."/>
            <person name="Beakes G.W."/>
            <person name="Boore J.L."/>
            <person name="Busam D."/>
            <person name="Dumas B."/>
            <person name="Ferriera S."/>
            <person name="Fuerstenberg S.I."/>
            <person name="Gachon C.M."/>
            <person name="Gaulin E."/>
            <person name="Govers F."/>
            <person name="Grenville-Briggs L."/>
            <person name="Horner N."/>
            <person name="Hostetler J."/>
            <person name="Jiang R.H."/>
            <person name="Johnson J."/>
            <person name="Krajaejun T."/>
            <person name="Lin H."/>
            <person name="Meijer H.J."/>
            <person name="Moore B."/>
            <person name="Morris P."/>
            <person name="Phuntmart V."/>
            <person name="Puiu D."/>
            <person name="Shetty J."/>
            <person name="Stajich J.E."/>
            <person name="Tripathy S."/>
            <person name="Wawra S."/>
            <person name="van West P."/>
            <person name="Whitty B.R."/>
            <person name="Coutinho P.M."/>
            <person name="Henrissat B."/>
            <person name="Martin F."/>
            <person name="Thomas P.D."/>
            <person name="Tyler B.M."/>
            <person name="De Vries R.P."/>
            <person name="Kamoun S."/>
            <person name="Yandell M."/>
            <person name="Tisserat N."/>
            <person name="Buell C.R."/>
        </authorList>
    </citation>
    <scope>NUCLEOTIDE SEQUENCE</scope>
    <source>
        <strain evidence="6">DAOM:BR144</strain>
    </source>
</reference>
<reference evidence="5" key="3">
    <citation type="submission" date="2015-02" db="UniProtKB">
        <authorList>
            <consortium name="EnsemblProtists"/>
        </authorList>
    </citation>
    <scope>IDENTIFICATION</scope>
    <source>
        <strain evidence="5">DAOM BR144</strain>
    </source>
</reference>
<dbReference type="Pfam" id="PF15247">
    <property type="entry name" value="SLBP_RNA_bind"/>
    <property type="match status" value="1"/>
</dbReference>
<dbReference type="InterPro" id="IPR038294">
    <property type="entry name" value="SLBP_RNA_bind_sf"/>
</dbReference>
<evidence type="ECO:0000313" key="5">
    <source>
        <dbReference type="EnsemblProtists" id="PYU1_T006320"/>
    </source>
</evidence>
<dbReference type="FunFam" id="1.10.8.1120:FF:000001">
    <property type="entry name" value="Histone RNA hairpin-binding protein-like"/>
    <property type="match status" value="1"/>
</dbReference>
<dbReference type="GO" id="GO:0051028">
    <property type="term" value="P:mRNA transport"/>
    <property type="evidence" value="ECO:0007669"/>
    <property type="project" value="TreeGrafter"/>
</dbReference>
<dbReference type="HOGENOM" id="CLU_111810_0_0_1"/>
<dbReference type="PANTHER" id="PTHR17408">
    <property type="entry name" value="HISTONE RNA HAIRPIN-BINDING PROTEIN"/>
    <property type="match status" value="1"/>
</dbReference>
<reference evidence="6" key="2">
    <citation type="submission" date="2010-04" db="EMBL/GenBank/DDBJ databases">
        <authorList>
            <person name="Buell R."/>
            <person name="Hamilton J."/>
            <person name="Hostetler J."/>
        </authorList>
    </citation>
    <scope>NUCLEOTIDE SEQUENCE [LARGE SCALE GENOMIC DNA]</scope>
    <source>
        <strain evidence="6">DAOM:BR144</strain>
    </source>
</reference>
<dbReference type="InParanoid" id="K3WMX8"/>
<feature type="compositionally biased region" description="Basic and acidic residues" evidence="3">
    <location>
        <begin position="9"/>
        <end position="23"/>
    </location>
</feature>
<dbReference type="GO" id="GO:0006398">
    <property type="term" value="P:mRNA 3'-end processing by stem-loop binding and cleavage"/>
    <property type="evidence" value="ECO:0007669"/>
    <property type="project" value="TreeGrafter"/>
</dbReference>
<dbReference type="GO" id="GO:0003729">
    <property type="term" value="F:mRNA binding"/>
    <property type="evidence" value="ECO:0007669"/>
    <property type="project" value="InterPro"/>
</dbReference>
<dbReference type="AlphaFoldDB" id="K3WMX8"/>
<evidence type="ECO:0000313" key="6">
    <source>
        <dbReference type="Proteomes" id="UP000019132"/>
    </source>
</evidence>
<feature type="domain" description="Histone RNA hairpin-binding protein RNA-binding" evidence="4">
    <location>
        <begin position="56"/>
        <end position="125"/>
    </location>
</feature>